<name>A0ABM6TM32_9CAUL</name>
<dbReference type="PANTHER" id="PTHR43133">
    <property type="entry name" value="RNA POLYMERASE ECF-TYPE SIGMA FACTO"/>
    <property type="match status" value="1"/>
</dbReference>
<evidence type="ECO:0000256" key="1">
    <source>
        <dbReference type="ARBA" id="ARBA00010641"/>
    </source>
</evidence>
<evidence type="ECO:0000259" key="7">
    <source>
        <dbReference type="Pfam" id="PF04542"/>
    </source>
</evidence>
<keyword evidence="4 6" id="KW-0238">DNA-binding</keyword>
<keyword evidence="2 6" id="KW-0805">Transcription regulation</keyword>
<dbReference type="NCBIfam" id="TIGR02937">
    <property type="entry name" value="sigma70-ECF"/>
    <property type="match status" value="1"/>
</dbReference>
<dbReference type="EMBL" id="CP027850">
    <property type="protein sequence ID" value="AVQ04279.1"/>
    <property type="molecule type" value="Genomic_DNA"/>
</dbReference>
<dbReference type="SUPFAM" id="SSF88659">
    <property type="entry name" value="Sigma3 and sigma4 domains of RNA polymerase sigma factors"/>
    <property type="match status" value="1"/>
</dbReference>
<dbReference type="SUPFAM" id="SSF88946">
    <property type="entry name" value="Sigma2 domain of RNA polymerase sigma factors"/>
    <property type="match status" value="1"/>
</dbReference>
<dbReference type="CDD" id="cd06171">
    <property type="entry name" value="Sigma70_r4"/>
    <property type="match status" value="1"/>
</dbReference>
<reference evidence="9 10" key="1">
    <citation type="journal article" date="2015" name="Biotechnol. Bioeng.">
        <title>Genome sequence and phenotypic characterization of Caulobacter segnis.</title>
        <authorList>
            <person name="Patel S."/>
            <person name="Fletcher B."/>
            <person name="Scott D.C."/>
            <person name="Ely B."/>
        </authorList>
    </citation>
    <scope>NUCLEOTIDE SEQUENCE [LARGE SCALE GENOMIC DNA]</scope>
    <source>
        <strain evidence="9 10">TK0059</strain>
    </source>
</reference>
<evidence type="ECO:0000313" key="9">
    <source>
        <dbReference type="EMBL" id="AVQ04279.1"/>
    </source>
</evidence>
<feature type="domain" description="RNA polymerase sigma-70 region 2" evidence="7">
    <location>
        <begin position="29"/>
        <end position="96"/>
    </location>
</feature>
<evidence type="ECO:0000256" key="2">
    <source>
        <dbReference type="ARBA" id="ARBA00023015"/>
    </source>
</evidence>
<keyword evidence="10" id="KW-1185">Reference proteome</keyword>
<dbReference type="InterPro" id="IPR039425">
    <property type="entry name" value="RNA_pol_sigma-70-like"/>
</dbReference>
<evidence type="ECO:0000313" key="10">
    <source>
        <dbReference type="Proteomes" id="UP000240527"/>
    </source>
</evidence>
<dbReference type="InterPro" id="IPR013249">
    <property type="entry name" value="RNA_pol_sigma70_r4_t2"/>
</dbReference>
<protein>
    <recommendedName>
        <fullName evidence="6">RNA polymerase sigma factor</fullName>
    </recommendedName>
</protein>
<dbReference type="InterPro" id="IPR007627">
    <property type="entry name" value="RNA_pol_sigma70_r2"/>
</dbReference>
<dbReference type="InterPro" id="IPR013324">
    <property type="entry name" value="RNA_pol_sigma_r3/r4-like"/>
</dbReference>
<dbReference type="Gene3D" id="1.10.1740.10">
    <property type="match status" value="1"/>
</dbReference>
<evidence type="ECO:0000256" key="3">
    <source>
        <dbReference type="ARBA" id="ARBA00023082"/>
    </source>
</evidence>
<evidence type="ECO:0000256" key="4">
    <source>
        <dbReference type="ARBA" id="ARBA00023125"/>
    </source>
</evidence>
<dbReference type="InterPro" id="IPR000838">
    <property type="entry name" value="RNA_pol_sigma70_ECF_CS"/>
</dbReference>
<dbReference type="Pfam" id="PF04542">
    <property type="entry name" value="Sigma70_r2"/>
    <property type="match status" value="1"/>
</dbReference>
<dbReference type="InterPro" id="IPR014284">
    <property type="entry name" value="RNA_pol_sigma-70_dom"/>
</dbReference>
<dbReference type="Pfam" id="PF08281">
    <property type="entry name" value="Sigma70_r4_2"/>
    <property type="match status" value="1"/>
</dbReference>
<keyword evidence="3 6" id="KW-0731">Sigma factor</keyword>
<dbReference type="PROSITE" id="PS01063">
    <property type="entry name" value="SIGMA70_ECF"/>
    <property type="match status" value="1"/>
</dbReference>
<comment type="similarity">
    <text evidence="1 6">Belongs to the sigma-70 factor family. ECF subfamily.</text>
</comment>
<keyword evidence="5 6" id="KW-0804">Transcription</keyword>
<accession>A0ABM6TM32</accession>
<dbReference type="InterPro" id="IPR036388">
    <property type="entry name" value="WH-like_DNA-bd_sf"/>
</dbReference>
<organism evidence="9 10">
    <name type="scientific">Caulobacter segnis</name>
    <dbReference type="NCBI Taxonomy" id="88688"/>
    <lineage>
        <taxon>Bacteria</taxon>
        <taxon>Pseudomonadati</taxon>
        <taxon>Pseudomonadota</taxon>
        <taxon>Alphaproteobacteria</taxon>
        <taxon>Caulobacterales</taxon>
        <taxon>Caulobacteraceae</taxon>
        <taxon>Caulobacter</taxon>
    </lineage>
</organism>
<sequence length="209" mass="23674">MSKDARQSWADETLFEAARGGDEQAFRVLVDRHARVVRRLALSILSDAHEAEDIAQEAFVAAWRAKDNWTPDARFTTWLHRIAVNKAIDRYRRRRATPEPNDVITRLADAAPSAPVEDQQQALERRESARSLRDCLQRLPDSQRQALTLYYFEDLDVGRIAGVLDTTEQAVRSLLKRGKQALRLLIQRQKSLGHHGSFGFSSAAVDAGR</sequence>
<dbReference type="Gene3D" id="1.10.10.10">
    <property type="entry name" value="Winged helix-like DNA-binding domain superfamily/Winged helix DNA-binding domain"/>
    <property type="match status" value="1"/>
</dbReference>
<evidence type="ECO:0000259" key="8">
    <source>
        <dbReference type="Pfam" id="PF08281"/>
    </source>
</evidence>
<feature type="domain" description="RNA polymerase sigma factor 70 region 4 type 2" evidence="8">
    <location>
        <begin position="130"/>
        <end position="182"/>
    </location>
</feature>
<proteinExistence type="inferred from homology"/>
<gene>
    <name evidence="9" type="ORF">B7G68_02170</name>
</gene>
<evidence type="ECO:0000256" key="5">
    <source>
        <dbReference type="ARBA" id="ARBA00023163"/>
    </source>
</evidence>
<dbReference type="PANTHER" id="PTHR43133:SF8">
    <property type="entry name" value="RNA POLYMERASE SIGMA FACTOR HI_1459-RELATED"/>
    <property type="match status" value="1"/>
</dbReference>
<dbReference type="InterPro" id="IPR013325">
    <property type="entry name" value="RNA_pol_sigma_r2"/>
</dbReference>
<evidence type="ECO:0000256" key="6">
    <source>
        <dbReference type="RuleBase" id="RU000716"/>
    </source>
</evidence>
<dbReference type="Proteomes" id="UP000240527">
    <property type="component" value="Chromosome"/>
</dbReference>